<dbReference type="Proteomes" id="UP001300692">
    <property type="component" value="Unassembled WGS sequence"/>
</dbReference>
<gene>
    <name evidence="1" type="ORF">N7U62_02300</name>
</gene>
<comment type="caution">
    <text evidence="1">The sequence shown here is derived from an EMBL/GenBank/DDBJ whole genome shotgun (WGS) entry which is preliminary data.</text>
</comment>
<name>A0ABT3CPC9_9BACT</name>
<sequence length="142" mass="16645">MKKLKLRTDYRFDFHLIGIMSKSKEYTVSWAINQALGTVLKKEKDLEIEMKKGGVFRVSNYQFENDLLRYTLLSNTLISGPTKTQKLLVPSLGHFDYLLKIEEFEENSDLREIYGQLRNAAKIETMVKLDVNKIKEKESFIF</sequence>
<accession>A0ABT3CPC9</accession>
<dbReference type="EMBL" id="JAOYOD010000001">
    <property type="protein sequence ID" value="MCV9385472.1"/>
    <property type="molecule type" value="Genomic_DNA"/>
</dbReference>
<proteinExistence type="predicted"/>
<evidence type="ECO:0000313" key="2">
    <source>
        <dbReference type="Proteomes" id="UP001300692"/>
    </source>
</evidence>
<organism evidence="1 2">
    <name type="scientific">Reichenbachiella ulvae</name>
    <dbReference type="NCBI Taxonomy" id="2980104"/>
    <lineage>
        <taxon>Bacteria</taxon>
        <taxon>Pseudomonadati</taxon>
        <taxon>Bacteroidota</taxon>
        <taxon>Cytophagia</taxon>
        <taxon>Cytophagales</taxon>
        <taxon>Reichenbachiellaceae</taxon>
        <taxon>Reichenbachiella</taxon>
    </lineage>
</organism>
<dbReference type="NCBIfam" id="NF033205">
    <property type="entry name" value="IPExxxVDY"/>
    <property type="match status" value="1"/>
</dbReference>
<evidence type="ECO:0000313" key="1">
    <source>
        <dbReference type="EMBL" id="MCV9385472.1"/>
    </source>
</evidence>
<protein>
    <submittedName>
        <fullName evidence="1">IPExxxVDY family protein</fullName>
    </submittedName>
</protein>
<dbReference type="RefSeq" id="WP_264136261.1">
    <property type="nucleotide sequence ID" value="NZ_JAOYOD010000001.1"/>
</dbReference>
<dbReference type="InterPro" id="IPR047690">
    <property type="entry name" value="IPExxxVDY_fam"/>
</dbReference>
<keyword evidence="2" id="KW-1185">Reference proteome</keyword>
<reference evidence="1 2" key="1">
    <citation type="submission" date="2022-10" db="EMBL/GenBank/DDBJ databases">
        <title>Comparative genomics and taxonomic characterization of three novel marine species of genus Reichenbachiella exhibiting antioxidant and polysaccharide degradation activities.</title>
        <authorList>
            <person name="Muhammad N."/>
            <person name="Lee Y.-J."/>
            <person name="Ko J."/>
            <person name="Kim S.-G."/>
        </authorList>
    </citation>
    <scope>NUCLEOTIDE SEQUENCE [LARGE SCALE GENOMIC DNA]</scope>
    <source>
        <strain evidence="1 2">ABR2-5</strain>
    </source>
</reference>